<evidence type="ECO:0000313" key="4">
    <source>
        <dbReference type="Proteomes" id="UP001222325"/>
    </source>
</evidence>
<dbReference type="InterPro" id="IPR045339">
    <property type="entry name" value="DUF6534"/>
</dbReference>
<proteinExistence type="predicted"/>
<keyword evidence="4" id="KW-1185">Reference proteome</keyword>
<dbReference type="PANTHER" id="PTHR40465">
    <property type="entry name" value="CHROMOSOME 1, WHOLE GENOME SHOTGUN SEQUENCE"/>
    <property type="match status" value="1"/>
</dbReference>
<dbReference type="EMBL" id="JARJCN010000001">
    <property type="protein sequence ID" value="KAJ7104341.1"/>
    <property type="molecule type" value="Genomic_DNA"/>
</dbReference>
<comment type="caution">
    <text evidence="3">The sequence shown here is derived from an EMBL/GenBank/DDBJ whole genome shotgun (WGS) entry which is preliminary data.</text>
</comment>
<protein>
    <recommendedName>
        <fullName evidence="2">DUF6534 domain-containing protein</fullName>
    </recommendedName>
</protein>
<gene>
    <name evidence="3" type="ORF">B0H15DRAFT_942337</name>
</gene>
<evidence type="ECO:0000313" key="3">
    <source>
        <dbReference type="EMBL" id="KAJ7104341.1"/>
    </source>
</evidence>
<reference evidence="3" key="1">
    <citation type="submission" date="2023-03" db="EMBL/GenBank/DDBJ databases">
        <title>Massive genome expansion in bonnet fungi (Mycena s.s.) driven by repeated elements and novel gene families across ecological guilds.</title>
        <authorList>
            <consortium name="Lawrence Berkeley National Laboratory"/>
            <person name="Harder C.B."/>
            <person name="Miyauchi S."/>
            <person name="Viragh M."/>
            <person name="Kuo A."/>
            <person name="Thoen E."/>
            <person name="Andreopoulos B."/>
            <person name="Lu D."/>
            <person name="Skrede I."/>
            <person name="Drula E."/>
            <person name="Henrissat B."/>
            <person name="Morin E."/>
            <person name="Kohler A."/>
            <person name="Barry K."/>
            <person name="LaButti K."/>
            <person name="Morin E."/>
            <person name="Salamov A."/>
            <person name="Lipzen A."/>
            <person name="Mereny Z."/>
            <person name="Hegedus B."/>
            <person name="Baldrian P."/>
            <person name="Stursova M."/>
            <person name="Weitz H."/>
            <person name="Taylor A."/>
            <person name="Grigoriev I.V."/>
            <person name="Nagy L.G."/>
            <person name="Martin F."/>
            <person name="Kauserud H."/>
        </authorList>
    </citation>
    <scope>NUCLEOTIDE SEQUENCE</scope>
    <source>
        <strain evidence="3">CBHHK173m</strain>
    </source>
</reference>
<feature type="domain" description="DUF6534" evidence="2">
    <location>
        <begin position="184"/>
        <end position="229"/>
    </location>
</feature>
<dbReference type="PANTHER" id="PTHR40465:SF1">
    <property type="entry name" value="DUF6534 DOMAIN-CONTAINING PROTEIN"/>
    <property type="match status" value="1"/>
</dbReference>
<dbReference type="Pfam" id="PF20152">
    <property type="entry name" value="DUF6534"/>
    <property type="match status" value="1"/>
</dbReference>
<sequence>MSLHDIPTAMGALFIGAFFATMLSGVVLLQSLLYFTTYRSDRIAVKLLVLGVWGLGPSHASIWDAMWDYLIVDCGDTSSVDHIPWSVPLTFIPRAIVTFFVHNFFAHPIYLLSNKNWLMASPVVILAIVRLVSASVSTWEMLHYHSYELFKMRMPMYTTLPRWSVCHLTLHFQWIFTPGLFVSSLVDIVITGLLLYLFQSSRLDSGHINHVLDKLILYAFETGSLTCLRELAPRNVPHALNTRQAIRQARSSSSGQRGPVLFLESCPKNASAPQYLAESGKEPQINVETSV</sequence>
<keyword evidence="1" id="KW-0812">Transmembrane</keyword>
<dbReference type="Proteomes" id="UP001222325">
    <property type="component" value="Unassembled WGS sequence"/>
</dbReference>
<accession>A0AAD6UQL7</accession>
<evidence type="ECO:0000259" key="2">
    <source>
        <dbReference type="Pfam" id="PF20152"/>
    </source>
</evidence>
<feature type="transmembrane region" description="Helical" evidence="1">
    <location>
        <begin position="172"/>
        <end position="198"/>
    </location>
</feature>
<dbReference type="AlphaFoldDB" id="A0AAD6UQL7"/>
<feature type="transmembrane region" description="Helical" evidence="1">
    <location>
        <begin position="12"/>
        <end position="36"/>
    </location>
</feature>
<organism evidence="3 4">
    <name type="scientific">Mycena belliarum</name>
    <dbReference type="NCBI Taxonomy" id="1033014"/>
    <lineage>
        <taxon>Eukaryota</taxon>
        <taxon>Fungi</taxon>
        <taxon>Dikarya</taxon>
        <taxon>Basidiomycota</taxon>
        <taxon>Agaricomycotina</taxon>
        <taxon>Agaricomycetes</taxon>
        <taxon>Agaricomycetidae</taxon>
        <taxon>Agaricales</taxon>
        <taxon>Marasmiineae</taxon>
        <taxon>Mycenaceae</taxon>
        <taxon>Mycena</taxon>
    </lineage>
</organism>
<feature type="transmembrane region" description="Helical" evidence="1">
    <location>
        <begin position="83"/>
        <end position="105"/>
    </location>
</feature>
<feature type="transmembrane region" description="Helical" evidence="1">
    <location>
        <begin position="117"/>
        <end position="139"/>
    </location>
</feature>
<evidence type="ECO:0000256" key="1">
    <source>
        <dbReference type="SAM" id="Phobius"/>
    </source>
</evidence>
<keyword evidence="1" id="KW-0472">Membrane</keyword>
<feature type="transmembrane region" description="Helical" evidence="1">
    <location>
        <begin position="43"/>
        <end position="63"/>
    </location>
</feature>
<name>A0AAD6UQL7_9AGAR</name>
<keyword evidence="1" id="KW-1133">Transmembrane helix</keyword>